<evidence type="ECO:0000256" key="5">
    <source>
        <dbReference type="SAM" id="SignalP"/>
    </source>
</evidence>
<dbReference type="FunFam" id="3.10.130.10:FF:000001">
    <property type="entry name" value="Ribonuclease pancreatic"/>
    <property type="match status" value="1"/>
</dbReference>
<dbReference type="InterPro" id="IPR023412">
    <property type="entry name" value="RNaseA_domain"/>
</dbReference>
<keyword evidence="4" id="KW-0378">Hydrolase</keyword>
<dbReference type="PANTHER" id="PTHR11437:SF65">
    <property type="entry name" value="ANGIOGENIN-2"/>
    <property type="match status" value="1"/>
</dbReference>
<dbReference type="CDD" id="cd06265">
    <property type="entry name" value="RNase_A_canonical"/>
    <property type="match status" value="1"/>
</dbReference>
<protein>
    <recommendedName>
        <fullName evidence="6">Ribonuclease A-domain domain-containing protein</fullName>
    </recommendedName>
</protein>
<reference evidence="7" key="1">
    <citation type="submission" date="2025-08" db="UniProtKB">
        <authorList>
            <consortium name="Ensembl"/>
        </authorList>
    </citation>
    <scope>IDENTIFICATION</scope>
</reference>
<dbReference type="GO" id="GO:0050830">
    <property type="term" value="P:defense response to Gram-positive bacterium"/>
    <property type="evidence" value="ECO:0007669"/>
    <property type="project" value="TreeGrafter"/>
</dbReference>
<keyword evidence="2" id="KW-0540">Nuclease</keyword>
<dbReference type="SUPFAM" id="SSF54076">
    <property type="entry name" value="RNase A-like"/>
    <property type="match status" value="1"/>
</dbReference>
<feature type="domain" description="Ribonuclease A-domain" evidence="6">
    <location>
        <begin position="29"/>
        <end position="148"/>
    </location>
</feature>
<comment type="similarity">
    <text evidence="1">Belongs to the pancreatic ribonuclease family.</text>
</comment>
<dbReference type="SMART" id="SM00092">
    <property type="entry name" value="RNAse_Pc"/>
    <property type="match status" value="1"/>
</dbReference>
<dbReference type="GO" id="GO:0016787">
    <property type="term" value="F:hydrolase activity"/>
    <property type="evidence" value="ECO:0007669"/>
    <property type="project" value="UniProtKB-KW"/>
</dbReference>
<dbReference type="GeneTree" id="ENSGT00940000157645"/>
<dbReference type="GO" id="GO:0004519">
    <property type="term" value="F:endonuclease activity"/>
    <property type="evidence" value="ECO:0007669"/>
    <property type="project" value="UniProtKB-KW"/>
</dbReference>
<keyword evidence="3" id="KW-0255">Endonuclease</keyword>
<reference evidence="7" key="2">
    <citation type="submission" date="2025-09" db="UniProtKB">
        <authorList>
            <consortium name="Ensembl"/>
        </authorList>
    </citation>
    <scope>IDENTIFICATION</scope>
</reference>
<dbReference type="Pfam" id="PF00074">
    <property type="entry name" value="RnaseA"/>
    <property type="match status" value="1"/>
</dbReference>
<dbReference type="GO" id="GO:0003676">
    <property type="term" value="F:nucleic acid binding"/>
    <property type="evidence" value="ECO:0007669"/>
    <property type="project" value="InterPro"/>
</dbReference>
<dbReference type="InterPro" id="IPR036816">
    <property type="entry name" value="RNaseA-like_dom_sf"/>
</dbReference>
<evidence type="ECO:0000256" key="2">
    <source>
        <dbReference type="ARBA" id="ARBA00022722"/>
    </source>
</evidence>
<keyword evidence="5" id="KW-0732">Signal</keyword>
<dbReference type="GO" id="GO:0004540">
    <property type="term" value="F:RNA nuclease activity"/>
    <property type="evidence" value="ECO:0007669"/>
    <property type="project" value="TreeGrafter"/>
</dbReference>
<dbReference type="AlphaFoldDB" id="A0A8D0BQB9"/>
<organism evidence="7 8">
    <name type="scientific">Salvator merianae</name>
    <name type="common">Argentine black and white tegu</name>
    <name type="synonym">Tupinambis merianae</name>
    <dbReference type="NCBI Taxonomy" id="96440"/>
    <lineage>
        <taxon>Eukaryota</taxon>
        <taxon>Metazoa</taxon>
        <taxon>Chordata</taxon>
        <taxon>Craniata</taxon>
        <taxon>Vertebrata</taxon>
        <taxon>Euteleostomi</taxon>
        <taxon>Lepidosauria</taxon>
        <taxon>Squamata</taxon>
        <taxon>Bifurcata</taxon>
        <taxon>Unidentata</taxon>
        <taxon>Episquamata</taxon>
        <taxon>Laterata</taxon>
        <taxon>Teiioidea</taxon>
        <taxon>Teiidae</taxon>
        <taxon>Salvator</taxon>
    </lineage>
</organism>
<sequence>MLPSYRLFSLLTILLGLLLVQSCEGQRFCETAYQKFLRQHYDNPKSNVGRNYCNAMMQRRELTKPTCKDVNSFIHEKKQDILDVCTDKGGKAYKDGLRVSLKPFSVTTCKHKGGSTRPPCEYKENKSERYIVIRCNNRNEPVHFDESIIVPEVTSS</sequence>
<feature type="chain" id="PRO_5034164289" description="Ribonuclease A-domain domain-containing protein" evidence="5">
    <location>
        <begin position="26"/>
        <end position="156"/>
    </location>
</feature>
<dbReference type="PANTHER" id="PTHR11437">
    <property type="entry name" value="RIBONUCLEASE"/>
    <property type="match status" value="1"/>
</dbReference>
<feature type="signal peptide" evidence="5">
    <location>
        <begin position="1"/>
        <end position="25"/>
    </location>
</feature>
<dbReference type="Proteomes" id="UP000694421">
    <property type="component" value="Unplaced"/>
</dbReference>
<keyword evidence="8" id="KW-1185">Reference proteome</keyword>
<dbReference type="PROSITE" id="PS51257">
    <property type="entry name" value="PROKAR_LIPOPROTEIN"/>
    <property type="match status" value="1"/>
</dbReference>
<evidence type="ECO:0000259" key="6">
    <source>
        <dbReference type="SMART" id="SM00092"/>
    </source>
</evidence>
<name>A0A8D0BQB9_SALMN</name>
<evidence type="ECO:0000313" key="7">
    <source>
        <dbReference type="Ensembl" id="ENSSMRP00000008443.1"/>
    </source>
</evidence>
<dbReference type="PRINTS" id="PR00794">
    <property type="entry name" value="RIBONUCLEASE"/>
</dbReference>
<evidence type="ECO:0000313" key="8">
    <source>
        <dbReference type="Proteomes" id="UP000694421"/>
    </source>
</evidence>
<dbReference type="Ensembl" id="ENSSMRT00000009869.1">
    <property type="protein sequence ID" value="ENSSMRP00000008443.1"/>
    <property type="gene ID" value="ENSSMRG00000006760.1"/>
</dbReference>
<accession>A0A8D0BQB9</accession>
<proteinExistence type="inferred from homology"/>
<evidence type="ECO:0000256" key="4">
    <source>
        <dbReference type="ARBA" id="ARBA00022801"/>
    </source>
</evidence>
<dbReference type="Gene3D" id="3.10.130.10">
    <property type="entry name" value="Ribonuclease A-like domain"/>
    <property type="match status" value="1"/>
</dbReference>
<dbReference type="InterPro" id="IPR001427">
    <property type="entry name" value="RNaseA"/>
</dbReference>
<evidence type="ECO:0000256" key="3">
    <source>
        <dbReference type="ARBA" id="ARBA00022759"/>
    </source>
</evidence>
<dbReference type="OMA" id="EETRYDQ"/>
<evidence type="ECO:0000256" key="1">
    <source>
        <dbReference type="ARBA" id="ARBA00005600"/>
    </source>
</evidence>